<keyword evidence="5" id="KW-1185">Reference proteome</keyword>
<feature type="compositionally biased region" description="Polar residues" evidence="2">
    <location>
        <begin position="200"/>
        <end position="224"/>
    </location>
</feature>
<feature type="coiled-coil region" evidence="1">
    <location>
        <begin position="460"/>
        <end position="507"/>
    </location>
</feature>
<accession>A0ABR2KTJ7</accession>
<gene>
    <name evidence="4" type="ORF">M9Y10_022876</name>
</gene>
<organism evidence="4 5">
    <name type="scientific">Tritrichomonas musculus</name>
    <dbReference type="NCBI Taxonomy" id="1915356"/>
    <lineage>
        <taxon>Eukaryota</taxon>
        <taxon>Metamonada</taxon>
        <taxon>Parabasalia</taxon>
        <taxon>Tritrichomonadida</taxon>
        <taxon>Tritrichomonadidae</taxon>
        <taxon>Tritrichomonas</taxon>
    </lineage>
</organism>
<feature type="region of interest" description="Disordered" evidence="2">
    <location>
        <begin position="412"/>
        <end position="443"/>
    </location>
</feature>
<dbReference type="Proteomes" id="UP001470230">
    <property type="component" value="Unassembled WGS sequence"/>
</dbReference>
<name>A0ABR2KTJ7_9EUKA</name>
<feature type="region of interest" description="Disordered" evidence="2">
    <location>
        <begin position="43"/>
        <end position="67"/>
    </location>
</feature>
<comment type="caution">
    <text evidence="4">The sequence shown here is derived from an EMBL/GenBank/DDBJ whole genome shotgun (WGS) entry which is preliminary data.</text>
</comment>
<sequence length="597" mass="67069">MLEDRLVFRDIMLEHGISEAEMRAMTDREFEMTVNALYDESSPRITQNQPRNNRNYRGTTLDDGFGNGNIDEEEATRLAIEASLDDMLIAPHLRPKPSPQNEVGIHPRPSTRPNHYMESNHYYHNESTNYPSRPNPKPTPLPQPKPTRTTEYSKYNTKTRAPSCSHPRSTQRTPSQTKRISDVPEPSTKPQTRPKPAASRPSNQAHLVVTNSQPKVNSNSPIAGTTTKKTQKTTTGSRPPSSRTPGAQHPVPIARTGAAKATTTSTKATGATRATPTSGRTRTTTTTTGATRTNATRPSNAPAVRSGVKKNISSNPSNDSNNFPSRTSIGLAADEIIHTNKPSANQTPRSRNVNRQQSNPNIPKRTSSTNVAGKTTFADEAIFDPTPEILHPKHYIEDDDRLFDNVQNRISKPATNSKYSQPKPEPKPHPPPKTEEKPKADKYVERPLSESQIIRNVQDMEFIMAQQEAERKEREEAEKKALEEMQLKEEQQKKENEIEEARRLFKSIPPEPQNAAESITIAAQMPNNKRVMRKFPPNTKGIHIYAWISGQTLDLPEEERLLPDVFELLNLNQTIDKNKTLEEQNITKRVFLQIQIL</sequence>
<evidence type="ECO:0000259" key="3">
    <source>
        <dbReference type="PROSITE" id="PS50033"/>
    </source>
</evidence>
<evidence type="ECO:0000313" key="4">
    <source>
        <dbReference type="EMBL" id="KAK8894442.1"/>
    </source>
</evidence>
<feature type="region of interest" description="Disordered" evidence="2">
    <location>
        <begin position="340"/>
        <end position="385"/>
    </location>
</feature>
<dbReference type="PROSITE" id="PS50033">
    <property type="entry name" value="UBX"/>
    <property type="match status" value="1"/>
</dbReference>
<keyword evidence="1" id="KW-0175">Coiled coil</keyword>
<dbReference type="InterPro" id="IPR029071">
    <property type="entry name" value="Ubiquitin-like_domsf"/>
</dbReference>
<protein>
    <recommendedName>
        <fullName evidence="3">UBX domain-containing protein</fullName>
    </recommendedName>
</protein>
<feature type="region of interest" description="Disordered" evidence="2">
    <location>
        <begin position="91"/>
        <end position="327"/>
    </location>
</feature>
<feature type="compositionally biased region" description="Pro residues" evidence="2">
    <location>
        <begin position="133"/>
        <end position="145"/>
    </location>
</feature>
<feature type="compositionally biased region" description="Polar residues" evidence="2">
    <location>
        <begin position="43"/>
        <end position="58"/>
    </location>
</feature>
<feature type="compositionally biased region" description="Basic and acidic residues" evidence="2">
    <location>
        <begin position="424"/>
        <end position="443"/>
    </location>
</feature>
<evidence type="ECO:0000313" key="5">
    <source>
        <dbReference type="Proteomes" id="UP001470230"/>
    </source>
</evidence>
<evidence type="ECO:0000256" key="1">
    <source>
        <dbReference type="SAM" id="Coils"/>
    </source>
</evidence>
<dbReference type="SUPFAM" id="SSF54236">
    <property type="entry name" value="Ubiquitin-like"/>
    <property type="match status" value="1"/>
</dbReference>
<feature type="compositionally biased region" description="Low complexity" evidence="2">
    <location>
        <begin position="311"/>
        <end position="325"/>
    </location>
</feature>
<dbReference type="InterPro" id="IPR001012">
    <property type="entry name" value="UBX_dom"/>
</dbReference>
<evidence type="ECO:0000256" key="2">
    <source>
        <dbReference type="SAM" id="MobiDB-lite"/>
    </source>
</evidence>
<reference evidence="4 5" key="1">
    <citation type="submission" date="2024-04" db="EMBL/GenBank/DDBJ databases">
        <title>Tritrichomonas musculus Genome.</title>
        <authorList>
            <person name="Alves-Ferreira E."/>
            <person name="Grigg M."/>
            <person name="Lorenzi H."/>
            <person name="Galac M."/>
        </authorList>
    </citation>
    <scope>NUCLEOTIDE SEQUENCE [LARGE SCALE GENOMIC DNA]</scope>
    <source>
        <strain evidence="4 5">EAF2021</strain>
    </source>
</reference>
<feature type="compositionally biased region" description="Low complexity" evidence="2">
    <location>
        <begin position="254"/>
        <end position="297"/>
    </location>
</feature>
<feature type="compositionally biased region" description="Low complexity" evidence="2">
    <location>
        <begin position="225"/>
        <end position="246"/>
    </location>
</feature>
<dbReference type="EMBL" id="JAPFFF010000003">
    <property type="protein sequence ID" value="KAK8894442.1"/>
    <property type="molecule type" value="Genomic_DNA"/>
</dbReference>
<feature type="compositionally biased region" description="Polar residues" evidence="2">
    <location>
        <begin position="340"/>
        <end position="373"/>
    </location>
</feature>
<feature type="domain" description="UBX" evidence="3">
    <location>
        <begin position="514"/>
        <end position="594"/>
    </location>
</feature>
<proteinExistence type="predicted"/>
<feature type="compositionally biased region" description="Polar residues" evidence="2">
    <location>
        <begin position="152"/>
        <end position="178"/>
    </location>
</feature>